<accession>A0A976IKM7</accession>
<comment type="caution">
    <text evidence="2">The sequence shown here is derived from an EMBL/GenBank/DDBJ whole genome shotgun (WGS) entry which is preliminary data.</text>
</comment>
<evidence type="ECO:0000256" key="1">
    <source>
        <dbReference type="SAM" id="MobiDB-lite"/>
    </source>
</evidence>
<organism evidence="2 3">
    <name type="scientific">Bremia lactucae</name>
    <name type="common">Lettuce downy mildew</name>
    <dbReference type="NCBI Taxonomy" id="4779"/>
    <lineage>
        <taxon>Eukaryota</taxon>
        <taxon>Sar</taxon>
        <taxon>Stramenopiles</taxon>
        <taxon>Oomycota</taxon>
        <taxon>Peronosporomycetes</taxon>
        <taxon>Peronosporales</taxon>
        <taxon>Peronosporaceae</taxon>
        <taxon>Bremia</taxon>
    </lineage>
</organism>
<proteinExistence type="predicted"/>
<feature type="compositionally biased region" description="Basic and acidic residues" evidence="1">
    <location>
        <begin position="103"/>
        <end position="114"/>
    </location>
</feature>
<evidence type="ECO:0000313" key="2">
    <source>
        <dbReference type="EMBL" id="TDH73483.1"/>
    </source>
</evidence>
<dbReference type="RefSeq" id="XP_067822981.1">
    <property type="nucleotide sequence ID" value="XM_067966668.1"/>
</dbReference>
<gene>
    <name evidence="2" type="ORF">CCR75_008618</name>
</gene>
<dbReference type="KEGG" id="blac:94352339"/>
<reference evidence="2 3" key="1">
    <citation type="journal article" date="2021" name="Genome Biol.">
        <title>AFLAP: assembly-free linkage analysis pipeline using k-mers from genome sequencing data.</title>
        <authorList>
            <person name="Fletcher K."/>
            <person name="Zhang L."/>
            <person name="Gil J."/>
            <person name="Han R."/>
            <person name="Cavanaugh K."/>
            <person name="Michelmore R."/>
        </authorList>
    </citation>
    <scope>NUCLEOTIDE SEQUENCE [LARGE SCALE GENOMIC DNA]</scope>
    <source>
        <strain evidence="2 3">SF5</strain>
    </source>
</reference>
<protein>
    <submittedName>
        <fullName evidence="2">Uncharacterized protein</fullName>
    </submittedName>
</protein>
<sequence length="169" mass="18476">MSFLLGDDYASSSGSDEDEKNEELKTDHSEKKDFTSENQFISPLLPSAESVLSSVSASTASFLPPKFNAKAQKALKPYSLLDAKTGGKSVKEIQGAGGQNHAEIAETSKSDYKRRPSPQVAIQEHINKRGRINAKERVKNQRLKGQAGIGSDFCSWKSDAAMALRQHFD</sequence>
<dbReference type="OrthoDB" id="543560at2759"/>
<evidence type="ECO:0000313" key="3">
    <source>
        <dbReference type="Proteomes" id="UP000294530"/>
    </source>
</evidence>
<dbReference type="GeneID" id="94352339"/>
<keyword evidence="3" id="KW-1185">Reference proteome</keyword>
<dbReference type="AlphaFoldDB" id="A0A976IKM7"/>
<dbReference type="EMBL" id="SHOA02000001">
    <property type="protein sequence ID" value="TDH73483.1"/>
    <property type="molecule type" value="Genomic_DNA"/>
</dbReference>
<dbReference type="Proteomes" id="UP000294530">
    <property type="component" value="Unassembled WGS sequence"/>
</dbReference>
<feature type="region of interest" description="Disordered" evidence="1">
    <location>
        <begin position="91"/>
        <end position="118"/>
    </location>
</feature>
<name>A0A976IKM7_BRELC</name>
<feature type="region of interest" description="Disordered" evidence="1">
    <location>
        <begin position="1"/>
        <end position="38"/>
    </location>
</feature>
<feature type="compositionally biased region" description="Basic and acidic residues" evidence="1">
    <location>
        <begin position="22"/>
        <end position="35"/>
    </location>
</feature>